<protein>
    <submittedName>
        <fullName evidence="1">Uncharacterized protein</fullName>
    </submittedName>
</protein>
<sequence length="71" mass="7723">METATASCAVRTRQMTMLNTRHPTPLNDHQVTVPNTAGTAISRLSPISGVASFRRSRLVPAEGDVCRLNCR</sequence>
<proteinExistence type="predicted"/>
<dbReference type="AlphaFoldDB" id="A0A1C4XDQ8"/>
<organism evidence="1 2">
    <name type="scientific">Micromonospora coriariae</name>
    <dbReference type="NCBI Taxonomy" id="285665"/>
    <lineage>
        <taxon>Bacteria</taxon>
        <taxon>Bacillati</taxon>
        <taxon>Actinomycetota</taxon>
        <taxon>Actinomycetes</taxon>
        <taxon>Micromonosporales</taxon>
        <taxon>Micromonosporaceae</taxon>
        <taxon>Micromonospora</taxon>
    </lineage>
</organism>
<keyword evidence="2" id="KW-1185">Reference proteome</keyword>
<dbReference type="Proteomes" id="UP000198243">
    <property type="component" value="Chromosome I"/>
</dbReference>
<dbReference type="EMBL" id="LT607412">
    <property type="protein sequence ID" value="SCF06444.1"/>
    <property type="molecule type" value="Genomic_DNA"/>
</dbReference>
<accession>A0A1C4XDQ8</accession>
<gene>
    <name evidence="1" type="ORF">GA0070607_5090</name>
</gene>
<reference evidence="2" key="1">
    <citation type="submission" date="2016-06" db="EMBL/GenBank/DDBJ databases">
        <authorList>
            <person name="Varghese N."/>
            <person name="Submissions Spin"/>
        </authorList>
    </citation>
    <scope>NUCLEOTIDE SEQUENCE [LARGE SCALE GENOMIC DNA]</scope>
    <source>
        <strain evidence="2">DSM 44875</strain>
    </source>
</reference>
<evidence type="ECO:0000313" key="1">
    <source>
        <dbReference type="EMBL" id="SCF06444.1"/>
    </source>
</evidence>
<evidence type="ECO:0000313" key="2">
    <source>
        <dbReference type="Proteomes" id="UP000198243"/>
    </source>
</evidence>
<name>A0A1C4XDQ8_9ACTN</name>